<gene>
    <name evidence="1" type="ORF">HERIO_1776</name>
</gene>
<dbReference type="Proteomes" id="UP000192356">
    <property type="component" value="Unassembled WGS sequence"/>
</dbReference>
<sequence length="68" mass="8130">MPQYLCVFCEQNCIYSYILMFYVCIKYGGLQRFTVIKSEKQKSQITVTNALKSIQLIRMYYIPRETNN</sequence>
<accession>A0A1X0Q9C0</accession>
<proteinExistence type="predicted"/>
<name>A0A1X0Q9C0_9MICR</name>
<evidence type="ECO:0000313" key="2">
    <source>
        <dbReference type="Proteomes" id="UP000192356"/>
    </source>
</evidence>
<keyword evidence="2" id="KW-1185">Reference proteome</keyword>
<organism evidence="1 2">
    <name type="scientific">Hepatospora eriocheir</name>
    <dbReference type="NCBI Taxonomy" id="1081669"/>
    <lineage>
        <taxon>Eukaryota</taxon>
        <taxon>Fungi</taxon>
        <taxon>Fungi incertae sedis</taxon>
        <taxon>Microsporidia</taxon>
        <taxon>Hepatosporidae</taxon>
        <taxon>Hepatospora</taxon>
    </lineage>
</organism>
<dbReference type="AlphaFoldDB" id="A0A1X0Q9C0"/>
<comment type="caution">
    <text evidence="1">The sequence shown here is derived from an EMBL/GenBank/DDBJ whole genome shotgun (WGS) entry which is preliminary data.</text>
</comment>
<reference evidence="1 2" key="1">
    <citation type="journal article" date="2017" name="Environ. Microbiol.">
        <title>Decay of the glycolytic pathway and adaptation to intranuclear parasitism within Enterocytozoonidae microsporidia.</title>
        <authorList>
            <person name="Wiredu Boakye D."/>
            <person name="Jaroenlak P."/>
            <person name="Prachumwat A."/>
            <person name="Williams T.A."/>
            <person name="Bateman K.S."/>
            <person name="Itsathitphaisarn O."/>
            <person name="Sritunyalucksana K."/>
            <person name="Paszkiewicz K.H."/>
            <person name="Moore K.A."/>
            <person name="Stentiford G.D."/>
            <person name="Williams B.A."/>
        </authorList>
    </citation>
    <scope>NUCLEOTIDE SEQUENCE [LARGE SCALE GENOMIC DNA]</scope>
    <source>
        <strain evidence="1 2">GB1</strain>
    </source>
</reference>
<dbReference type="EMBL" id="LVKB01000105">
    <property type="protein sequence ID" value="ORD96284.1"/>
    <property type="molecule type" value="Genomic_DNA"/>
</dbReference>
<evidence type="ECO:0000313" key="1">
    <source>
        <dbReference type="EMBL" id="ORD96284.1"/>
    </source>
</evidence>
<dbReference type="VEuPathDB" id="MicrosporidiaDB:HERIO_1776"/>
<protein>
    <submittedName>
        <fullName evidence="1">Uncharacterized protein</fullName>
    </submittedName>
</protein>